<dbReference type="SUPFAM" id="SSF54001">
    <property type="entry name" value="Cysteine proteinases"/>
    <property type="match status" value="1"/>
</dbReference>
<evidence type="ECO:0000313" key="2">
    <source>
        <dbReference type="Proteomes" id="UP001500390"/>
    </source>
</evidence>
<sequence>MDAIDTADTALAVAHNDCMPMRARRTTVPFDEAIEATRTGDLWLFRGGSVADRVIQTASNAPVNHVGMAVVLDDLPPLMWHAELGRSLRDHWTGDHHRGVQLHDLREAVTTWQVKYGQGAWVRQLTPEVGREQEDAVLRTIARLNGVSFPTTVGMAWRWLKGRDAYLSKRAAEEKSVRPEAVYCAEVVGVTLEEMGILDDDVPMNWYDPGRFWSGDTLSLRPGWAYGVEVGVEPAAERAPR</sequence>
<protein>
    <recommendedName>
        <fullName evidence="3">Guanylate cyclase</fullName>
    </recommendedName>
</protein>
<organism evidence="1 2">
    <name type="scientific">Ornithinibacter aureus</name>
    <dbReference type="NCBI Taxonomy" id="622664"/>
    <lineage>
        <taxon>Bacteria</taxon>
        <taxon>Bacillati</taxon>
        <taxon>Actinomycetota</taxon>
        <taxon>Actinomycetes</taxon>
        <taxon>Micrococcales</taxon>
        <taxon>Intrasporangiaceae</taxon>
        <taxon>Ornithinibacter</taxon>
    </lineage>
</organism>
<dbReference type="Proteomes" id="UP001500390">
    <property type="component" value="Unassembled WGS sequence"/>
</dbReference>
<keyword evidence="2" id="KW-1185">Reference proteome</keyword>
<evidence type="ECO:0000313" key="1">
    <source>
        <dbReference type="EMBL" id="GAA4393447.1"/>
    </source>
</evidence>
<dbReference type="Gene3D" id="3.90.1720.10">
    <property type="entry name" value="endopeptidase domain like (from Nostoc punctiforme)"/>
    <property type="match status" value="1"/>
</dbReference>
<reference evidence="2" key="1">
    <citation type="journal article" date="2019" name="Int. J. Syst. Evol. Microbiol.">
        <title>The Global Catalogue of Microorganisms (GCM) 10K type strain sequencing project: providing services to taxonomists for standard genome sequencing and annotation.</title>
        <authorList>
            <consortium name="The Broad Institute Genomics Platform"/>
            <consortium name="The Broad Institute Genome Sequencing Center for Infectious Disease"/>
            <person name="Wu L."/>
            <person name="Ma J."/>
        </authorList>
    </citation>
    <scope>NUCLEOTIDE SEQUENCE [LARGE SCALE GENOMIC DNA]</scope>
    <source>
        <strain evidence="2">JCM 17738</strain>
    </source>
</reference>
<dbReference type="InterPro" id="IPR038765">
    <property type="entry name" value="Papain-like_cys_pep_sf"/>
</dbReference>
<name>A0ABP8JP13_9MICO</name>
<dbReference type="EMBL" id="BAABFX010000022">
    <property type="protein sequence ID" value="GAA4393447.1"/>
    <property type="molecule type" value="Genomic_DNA"/>
</dbReference>
<accession>A0ABP8JP13</accession>
<gene>
    <name evidence="1" type="ORF">GCM10023153_13440</name>
</gene>
<comment type="caution">
    <text evidence="1">The sequence shown here is derived from an EMBL/GenBank/DDBJ whole genome shotgun (WGS) entry which is preliminary data.</text>
</comment>
<proteinExistence type="predicted"/>
<evidence type="ECO:0008006" key="3">
    <source>
        <dbReference type="Google" id="ProtNLM"/>
    </source>
</evidence>